<reference evidence="2 3" key="1">
    <citation type="submission" date="2020-02" db="EMBL/GenBank/DDBJ databases">
        <authorList>
            <person name="Zheng R.K."/>
            <person name="Sun C.M."/>
        </authorList>
    </citation>
    <scope>NUCLEOTIDE SEQUENCE [LARGE SCALE GENOMIC DNA]</scope>
    <source>
        <strain evidence="3">rifampicinis</strain>
    </source>
</reference>
<dbReference type="Proteomes" id="UP000594468">
    <property type="component" value="Chromosome"/>
</dbReference>
<gene>
    <name evidence="2" type="ORF">G4Y79_12915</name>
</gene>
<dbReference type="InterPro" id="IPR036390">
    <property type="entry name" value="WH_DNA-bd_sf"/>
</dbReference>
<evidence type="ECO:0000313" key="2">
    <source>
        <dbReference type="EMBL" id="QPC80614.1"/>
    </source>
</evidence>
<dbReference type="Gene3D" id="1.10.10.10">
    <property type="entry name" value="Winged helix-like DNA-binding domain superfamily/Winged helix DNA-binding domain"/>
    <property type="match status" value="1"/>
</dbReference>
<dbReference type="InterPro" id="IPR036388">
    <property type="entry name" value="WH-like_DNA-bd_sf"/>
</dbReference>
<dbReference type="AlphaFoldDB" id="A0A7S8E5E5"/>
<dbReference type="SUPFAM" id="SSF46785">
    <property type="entry name" value="Winged helix' DNA-binding domain"/>
    <property type="match status" value="1"/>
</dbReference>
<dbReference type="SUPFAM" id="SSF53067">
    <property type="entry name" value="Actin-like ATPase domain"/>
    <property type="match status" value="1"/>
</dbReference>
<proteinExistence type="inferred from homology"/>
<name>A0A7S8E5E5_9CHLR</name>
<dbReference type="PANTHER" id="PTHR18964:SF149">
    <property type="entry name" value="BIFUNCTIONAL UDP-N-ACETYLGLUCOSAMINE 2-EPIMERASE_N-ACETYLMANNOSAMINE KINASE"/>
    <property type="match status" value="1"/>
</dbReference>
<keyword evidence="3" id="KW-1185">Reference proteome</keyword>
<protein>
    <submittedName>
        <fullName evidence="2">ROK family protein</fullName>
    </submittedName>
</protein>
<dbReference type="PANTHER" id="PTHR18964">
    <property type="entry name" value="ROK (REPRESSOR, ORF, KINASE) FAMILY"/>
    <property type="match status" value="1"/>
</dbReference>
<dbReference type="Gene3D" id="3.30.420.40">
    <property type="match status" value="2"/>
</dbReference>
<dbReference type="InterPro" id="IPR043129">
    <property type="entry name" value="ATPase_NBD"/>
</dbReference>
<organism evidence="2 3">
    <name type="scientific">Phototrophicus methaneseepsis</name>
    <dbReference type="NCBI Taxonomy" id="2710758"/>
    <lineage>
        <taxon>Bacteria</taxon>
        <taxon>Bacillati</taxon>
        <taxon>Chloroflexota</taxon>
        <taxon>Candidatus Thermofontia</taxon>
        <taxon>Phototrophicales</taxon>
        <taxon>Phototrophicaceae</taxon>
        <taxon>Phototrophicus</taxon>
    </lineage>
</organism>
<dbReference type="EMBL" id="CP062983">
    <property type="protein sequence ID" value="QPC80614.1"/>
    <property type="molecule type" value="Genomic_DNA"/>
</dbReference>
<evidence type="ECO:0000313" key="3">
    <source>
        <dbReference type="Proteomes" id="UP000594468"/>
    </source>
</evidence>
<dbReference type="Pfam" id="PF00480">
    <property type="entry name" value="ROK"/>
    <property type="match status" value="1"/>
</dbReference>
<accession>A0A7S8E5E5</accession>
<dbReference type="InterPro" id="IPR000600">
    <property type="entry name" value="ROK"/>
</dbReference>
<comment type="similarity">
    <text evidence="1">Belongs to the ROK (NagC/XylR) family.</text>
</comment>
<dbReference type="KEGG" id="pmet:G4Y79_12915"/>
<dbReference type="CDD" id="cd23763">
    <property type="entry name" value="ASKHA_ATPase_ROK"/>
    <property type="match status" value="1"/>
</dbReference>
<dbReference type="RefSeq" id="WP_195168689.1">
    <property type="nucleotide sequence ID" value="NZ_CP062983.1"/>
</dbReference>
<sequence>MSVSGNALIMKEININLVRRALKATKRATKHQIAQATGLSTVTVATILQELADNHEVFEDGFAASSGGRPAQCFCFNENHAHTLILFTHEQDSLDMLYLRIANLFGECIYEQDTPLPDIKVDTFEPYIEEALLAYPSIRAIGFGLPGVVLEGKFVQGDYPALIGADLVAHYQERYQRPVLFENDVNAACVGYSKRKTIDSENTIVYLYFPQKYAPGAGIYLGDALHKGYSNHAGEIGGLPFGVNWFDQELYRSLERISEAIAQLIIITSSLLNPQSLILYGTFLTDAHIDLIQQKCAQHLYVDSLPTIRLTRDFTLDYQTGMIEITLALLEPQLSISS</sequence>
<evidence type="ECO:0000256" key="1">
    <source>
        <dbReference type="ARBA" id="ARBA00006479"/>
    </source>
</evidence>